<dbReference type="InterPro" id="IPR001217">
    <property type="entry name" value="STAT"/>
</dbReference>
<keyword evidence="15" id="KW-0175">Coiled coil</keyword>
<evidence type="ECO:0000313" key="17">
    <source>
        <dbReference type="EMBL" id="OQR70404.1"/>
    </source>
</evidence>
<dbReference type="InterPro" id="IPR000980">
    <property type="entry name" value="SH2"/>
</dbReference>
<dbReference type="InterPro" id="IPR046994">
    <property type="entry name" value="STAT5_CC"/>
</dbReference>
<dbReference type="InParanoid" id="A0A1V9XA39"/>
<organism evidence="17 18">
    <name type="scientific">Tropilaelaps mercedesae</name>
    <dbReference type="NCBI Taxonomy" id="418985"/>
    <lineage>
        <taxon>Eukaryota</taxon>
        <taxon>Metazoa</taxon>
        <taxon>Ecdysozoa</taxon>
        <taxon>Arthropoda</taxon>
        <taxon>Chelicerata</taxon>
        <taxon>Arachnida</taxon>
        <taxon>Acari</taxon>
        <taxon>Parasitiformes</taxon>
        <taxon>Mesostigmata</taxon>
        <taxon>Gamasina</taxon>
        <taxon>Dermanyssoidea</taxon>
        <taxon>Laelapidae</taxon>
        <taxon>Tropilaelaps</taxon>
    </lineage>
</organism>
<evidence type="ECO:0000256" key="1">
    <source>
        <dbReference type="ARBA" id="ARBA00004123"/>
    </source>
</evidence>
<dbReference type="Gene3D" id="1.20.1050.20">
    <property type="entry name" value="STAT transcription factor, all-alpha domain"/>
    <property type="match status" value="1"/>
</dbReference>
<keyword evidence="10 14" id="KW-0804">Transcription</keyword>
<dbReference type="InterPro" id="IPR015988">
    <property type="entry name" value="STAT_TF_CC"/>
</dbReference>
<dbReference type="OrthoDB" id="19300at2759"/>
<evidence type="ECO:0000256" key="3">
    <source>
        <dbReference type="ARBA" id="ARBA00005586"/>
    </source>
</evidence>
<dbReference type="InterPro" id="IPR036535">
    <property type="entry name" value="STAT_N_sf"/>
</dbReference>
<dbReference type="PROSITE" id="PS50001">
    <property type="entry name" value="SH2"/>
    <property type="match status" value="1"/>
</dbReference>
<dbReference type="CDD" id="cd16855">
    <property type="entry name" value="STAT5_CCD"/>
    <property type="match status" value="1"/>
</dbReference>
<proteinExistence type="inferred from homology"/>
<dbReference type="Gene3D" id="3.30.505.10">
    <property type="entry name" value="SH2 domain"/>
    <property type="match status" value="1"/>
</dbReference>
<dbReference type="InterPro" id="IPR013800">
    <property type="entry name" value="STAT_TF_alpha"/>
</dbReference>
<evidence type="ECO:0000259" key="16">
    <source>
        <dbReference type="PROSITE" id="PS50001"/>
    </source>
</evidence>
<dbReference type="InterPro" id="IPR008967">
    <property type="entry name" value="p53-like_TF_DNA-bd_sf"/>
</dbReference>
<dbReference type="EMBL" id="MNPL01017676">
    <property type="protein sequence ID" value="OQR70404.1"/>
    <property type="molecule type" value="Genomic_DNA"/>
</dbReference>
<evidence type="ECO:0000313" key="18">
    <source>
        <dbReference type="Proteomes" id="UP000192247"/>
    </source>
</evidence>
<dbReference type="InterPro" id="IPR012345">
    <property type="entry name" value="STAT_TF_DNA-bd_N"/>
</dbReference>
<dbReference type="FunCoup" id="A0A1V9XA39">
    <property type="interactions" value="735"/>
</dbReference>
<feature type="domain" description="SH2" evidence="16">
    <location>
        <begin position="597"/>
        <end position="697"/>
    </location>
</feature>
<dbReference type="Gene3D" id="1.10.238.10">
    <property type="entry name" value="EF-hand"/>
    <property type="match status" value="1"/>
</dbReference>
<dbReference type="InterPro" id="IPR036860">
    <property type="entry name" value="SH2_dom_sf"/>
</dbReference>
<dbReference type="SMART" id="SM00964">
    <property type="entry name" value="STAT_int"/>
    <property type="match status" value="1"/>
</dbReference>
<dbReference type="SUPFAM" id="SSF48092">
    <property type="entry name" value="Transcription factor STAT-4 N-domain"/>
    <property type="match status" value="1"/>
</dbReference>
<evidence type="ECO:0000256" key="4">
    <source>
        <dbReference type="ARBA" id="ARBA00022490"/>
    </source>
</evidence>
<protein>
    <recommendedName>
        <fullName evidence="14">Signal transducer and activator of transcription</fullName>
    </recommendedName>
</protein>
<reference evidence="17 18" key="1">
    <citation type="journal article" date="2017" name="Gigascience">
        <title>Draft genome of the honey bee ectoparasitic mite, Tropilaelaps mercedesae, is shaped by the parasitic life history.</title>
        <authorList>
            <person name="Dong X."/>
            <person name="Armstrong S.D."/>
            <person name="Xia D."/>
            <person name="Makepeace B.L."/>
            <person name="Darby A.C."/>
            <person name="Kadowaki T."/>
        </authorList>
    </citation>
    <scope>NUCLEOTIDE SEQUENCE [LARGE SCALE GENOMIC DNA]</scope>
    <source>
        <strain evidence="17">Wuxi-XJTLU</strain>
    </source>
</reference>
<evidence type="ECO:0000256" key="9">
    <source>
        <dbReference type="ARBA" id="ARBA00023159"/>
    </source>
</evidence>
<dbReference type="SUPFAM" id="SSF47655">
    <property type="entry name" value="STAT"/>
    <property type="match status" value="1"/>
</dbReference>
<keyword evidence="9 14" id="KW-0010">Activator</keyword>
<keyword evidence="11 14" id="KW-0539">Nucleus</keyword>
<comment type="caution">
    <text evidence="17">The sequence shown here is derived from an EMBL/GenBank/DDBJ whole genome shotgun (WGS) entry which is preliminary data.</text>
</comment>
<dbReference type="PANTHER" id="PTHR11801">
    <property type="entry name" value="SIGNAL TRANSDUCER AND ACTIVATOR OF TRANSCRIPTION"/>
    <property type="match status" value="1"/>
</dbReference>
<evidence type="ECO:0000256" key="15">
    <source>
        <dbReference type="SAM" id="Coils"/>
    </source>
</evidence>
<evidence type="ECO:0000256" key="7">
    <source>
        <dbReference type="ARBA" id="ARBA00023015"/>
    </source>
</evidence>
<dbReference type="FunFam" id="1.10.238.10:FF:000029">
    <property type="entry name" value="Signal transducer and transcription activator 6"/>
    <property type="match status" value="1"/>
</dbReference>
<dbReference type="STRING" id="418985.A0A1V9XA39"/>
<dbReference type="Pfam" id="PF01017">
    <property type="entry name" value="STAT_alpha"/>
    <property type="match status" value="1"/>
</dbReference>
<dbReference type="InterPro" id="IPR013801">
    <property type="entry name" value="STAT_TF_DNA-bd"/>
</dbReference>
<dbReference type="GO" id="GO:0000977">
    <property type="term" value="F:RNA polymerase II transcription regulatory region sequence-specific DNA binding"/>
    <property type="evidence" value="ECO:0007669"/>
    <property type="project" value="UniProtKB-ARBA"/>
</dbReference>
<keyword evidence="8 14" id="KW-0238">DNA-binding</keyword>
<dbReference type="Pfam" id="PF00017">
    <property type="entry name" value="SH2"/>
    <property type="match status" value="1"/>
</dbReference>
<dbReference type="Pfam" id="PF02864">
    <property type="entry name" value="STAT_bind"/>
    <property type="match status" value="1"/>
</dbReference>
<evidence type="ECO:0000256" key="13">
    <source>
        <dbReference type="PROSITE-ProRule" id="PRU00191"/>
    </source>
</evidence>
<dbReference type="CDD" id="cd09919">
    <property type="entry name" value="SH2_STAT_family"/>
    <property type="match status" value="1"/>
</dbReference>
<evidence type="ECO:0000256" key="5">
    <source>
        <dbReference type="ARBA" id="ARBA00022553"/>
    </source>
</evidence>
<dbReference type="FunFam" id="2.60.40.630:FF:000003">
    <property type="entry name" value="Signal transducer and transcription activator 6"/>
    <property type="match status" value="1"/>
</dbReference>
<dbReference type="Pfam" id="PF21354">
    <property type="entry name" value="STAT_linker"/>
    <property type="match status" value="1"/>
</dbReference>
<evidence type="ECO:0000256" key="8">
    <source>
        <dbReference type="ARBA" id="ARBA00023125"/>
    </source>
</evidence>
<evidence type="ECO:0000256" key="2">
    <source>
        <dbReference type="ARBA" id="ARBA00004496"/>
    </source>
</evidence>
<dbReference type="GO" id="GO:0007166">
    <property type="term" value="P:cell surface receptor signaling pathway"/>
    <property type="evidence" value="ECO:0007669"/>
    <property type="project" value="UniProtKB-ARBA"/>
</dbReference>
<keyword evidence="4 14" id="KW-0963">Cytoplasm</keyword>
<accession>A0A1V9XA39</accession>
<keyword evidence="6 13" id="KW-0727">SH2 domain</keyword>
<evidence type="ECO:0000256" key="14">
    <source>
        <dbReference type="RuleBase" id="RU046415"/>
    </source>
</evidence>
<evidence type="ECO:0000256" key="11">
    <source>
        <dbReference type="ARBA" id="ARBA00023242"/>
    </source>
</evidence>
<dbReference type="Pfam" id="PF02865">
    <property type="entry name" value="STAT_int"/>
    <property type="match status" value="1"/>
</dbReference>
<dbReference type="GO" id="GO:0005634">
    <property type="term" value="C:nucleus"/>
    <property type="evidence" value="ECO:0007669"/>
    <property type="project" value="UniProtKB-SubCell"/>
</dbReference>
<dbReference type="AlphaFoldDB" id="A0A1V9XA39"/>
<evidence type="ECO:0000256" key="10">
    <source>
        <dbReference type="ARBA" id="ARBA00023163"/>
    </source>
</evidence>
<dbReference type="GO" id="GO:0005737">
    <property type="term" value="C:cytoplasm"/>
    <property type="evidence" value="ECO:0007669"/>
    <property type="project" value="UniProtKB-SubCell"/>
</dbReference>
<comment type="subcellular location">
    <subcellularLocation>
        <location evidence="2 14">Cytoplasm</location>
    </subcellularLocation>
    <subcellularLocation>
        <location evidence="1 14">Nucleus</location>
    </subcellularLocation>
</comment>
<evidence type="ECO:0000256" key="12">
    <source>
        <dbReference type="ARBA" id="ARBA00064301"/>
    </source>
</evidence>
<dbReference type="Gene3D" id="2.60.40.630">
    <property type="entry name" value="STAT transcription factor, DNA-binding domain"/>
    <property type="match status" value="1"/>
</dbReference>
<feature type="coiled-coil region" evidence="15">
    <location>
        <begin position="147"/>
        <end position="174"/>
    </location>
</feature>
<dbReference type="Proteomes" id="UP000192247">
    <property type="component" value="Unassembled WGS sequence"/>
</dbReference>
<gene>
    <name evidence="17" type="ORF">BIW11_11654</name>
</gene>
<keyword evidence="7 14" id="KW-0805">Transcription regulation</keyword>
<dbReference type="InterPro" id="IPR048988">
    <property type="entry name" value="STAT_linker"/>
</dbReference>
<sequence>MVVQGGNMSSWDRIQRLPEAQQQQLQQLYAPYIPIEVRQALSDWIDRHDWQTLDHDNSTEVNQYMITLGEQFIREVENKVSRTSEFVTRIKLIESLSVFKQHYSVDPLYYMRALRNCILTEQKMIAQYEASSGREGLQHGVSGTDPMVSIRRELDECHHNVQRLDDELKVVQQKEEGFVIQYPELQKRSFVLQQRQATSQLSNDLHCAQQQVAQIEMVIKDSVSELQQAWLNFIERIKESVQQLTSLEHQIVDTELGNWQRGQQLAGNGQPIDNNLDKIQECCEVLAELIWRHLQHVHRLEGLINTMESIMPISSGPALKDNLAQLKSRIKALLSNLVCGTFVIEKQPPQVMKTNTRFQATVRLLVGAKLSVHMSSPQVKVSIISEAQAVVTPQNGSDSYPAHEISGEILNNIGAMEYHQATKQLSVFFRNMSLKKIKRAEKKGSESVMDEKFCLLFQSMVKVADMTFSVQARSLPVVVIVHGNQEPHAWATITWDNAFSERRRLPFAVPDCVPWGQMAHVLSTKFKWATGRALSESNLHFLATKAFRSPNLGPDIHDLMLNWGQFCKDQLPNRGFTFWEWFYAIMKVTREHLRGLWTDGLLWGFISRRETEDLLLQKQDGTFLLRFSDSELGGVSVAWVSGRQQGCKEILMVQPSTAKDFQIRSLADRISDIKHIFNLYPDVPKNQAFGKHYSNPREQENRSGSGYIRPEIFTHIPLLQQHSSVDSNSPALAESFYGTPASPSMYGVGPRDATYGDPASMPVCSASSVQTSGQPLKRLREASMCGPPTSHFQHQASSM</sequence>
<evidence type="ECO:0000256" key="6">
    <source>
        <dbReference type="ARBA" id="ARBA00022999"/>
    </source>
</evidence>
<dbReference type="Gene3D" id="1.10.532.10">
    <property type="entry name" value="STAT transcription factor, N-terminal domain"/>
    <property type="match status" value="1"/>
</dbReference>
<dbReference type="GO" id="GO:0001228">
    <property type="term" value="F:DNA-binding transcription activator activity, RNA polymerase II-specific"/>
    <property type="evidence" value="ECO:0007669"/>
    <property type="project" value="UniProtKB-ARBA"/>
</dbReference>
<comment type="subunit">
    <text evidence="12">Forms a homodimer or a heterodimer with a related family member.</text>
</comment>
<dbReference type="SMART" id="SM00252">
    <property type="entry name" value="SH2"/>
    <property type="match status" value="1"/>
</dbReference>
<dbReference type="SUPFAM" id="SSF49417">
    <property type="entry name" value="p53-like transcription factors"/>
    <property type="match status" value="1"/>
</dbReference>
<comment type="similarity">
    <text evidence="3 14">Belongs to the transcription factor STAT family.</text>
</comment>
<dbReference type="InterPro" id="IPR013799">
    <property type="entry name" value="STAT_TF_prot_interaction"/>
</dbReference>
<keyword evidence="5 14" id="KW-0597">Phosphoprotein</keyword>
<name>A0A1V9XA39_9ACAR</name>
<keyword evidence="18" id="KW-1185">Reference proteome</keyword>
<dbReference type="SUPFAM" id="SSF55550">
    <property type="entry name" value="SH2 domain"/>
    <property type="match status" value="1"/>
</dbReference>